<dbReference type="SUPFAM" id="SSF48371">
    <property type="entry name" value="ARM repeat"/>
    <property type="match status" value="1"/>
</dbReference>
<comment type="caution">
    <text evidence="4">The sequence shown here is derived from an EMBL/GenBank/DDBJ whole genome shotgun (WGS) entry which is preliminary data.</text>
</comment>
<dbReference type="InterPro" id="IPR056771">
    <property type="entry name" value="FH3_FHOD1-3-like"/>
</dbReference>
<evidence type="ECO:0000256" key="2">
    <source>
        <dbReference type="SAM" id="MobiDB-lite"/>
    </source>
</evidence>
<keyword evidence="1" id="KW-0009">Actin-binding</keyword>
<dbReference type="AlphaFoldDB" id="A0A4U5P9X4"/>
<dbReference type="GO" id="GO:0030866">
    <property type="term" value="P:cortical actin cytoskeleton organization"/>
    <property type="evidence" value="ECO:0007669"/>
    <property type="project" value="TreeGrafter"/>
</dbReference>
<dbReference type="PANTHER" id="PTHR45920:SF4">
    <property type="entry name" value="FORMIN HOMOLOGY 2 DOMAIN CONTAINING, ISOFORM I"/>
    <property type="match status" value="1"/>
</dbReference>
<organism evidence="4 5">
    <name type="scientific">Steinernema carpocapsae</name>
    <name type="common">Entomopathogenic nematode</name>
    <dbReference type="NCBI Taxonomy" id="34508"/>
    <lineage>
        <taxon>Eukaryota</taxon>
        <taxon>Metazoa</taxon>
        <taxon>Ecdysozoa</taxon>
        <taxon>Nematoda</taxon>
        <taxon>Chromadorea</taxon>
        <taxon>Rhabditida</taxon>
        <taxon>Tylenchina</taxon>
        <taxon>Panagrolaimomorpha</taxon>
        <taxon>Strongyloidoidea</taxon>
        <taxon>Steinernematidae</taxon>
        <taxon>Steinernema</taxon>
    </lineage>
</organism>
<dbReference type="InterPro" id="IPR014768">
    <property type="entry name" value="GBD/FH3_dom"/>
</dbReference>
<dbReference type="InterPro" id="IPR011989">
    <property type="entry name" value="ARM-like"/>
</dbReference>
<dbReference type="Gene3D" id="1.25.10.10">
    <property type="entry name" value="Leucine-rich Repeat Variant"/>
    <property type="match status" value="1"/>
</dbReference>
<evidence type="ECO:0000313" key="5">
    <source>
        <dbReference type="Proteomes" id="UP000298663"/>
    </source>
</evidence>
<dbReference type="GO" id="GO:0005856">
    <property type="term" value="C:cytoskeleton"/>
    <property type="evidence" value="ECO:0007669"/>
    <property type="project" value="TreeGrafter"/>
</dbReference>
<evidence type="ECO:0000256" key="1">
    <source>
        <dbReference type="ARBA" id="ARBA00023203"/>
    </source>
</evidence>
<keyword evidence="5" id="KW-1185">Reference proteome</keyword>
<name>A0A4U5P9X4_STECR</name>
<evidence type="ECO:0000313" key="4">
    <source>
        <dbReference type="EMBL" id="TKR92853.1"/>
    </source>
</evidence>
<protein>
    <recommendedName>
        <fullName evidence="3">GBD/FH3 domain-containing protein</fullName>
    </recommendedName>
</protein>
<feature type="domain" description="GBD/FH3" evidence="3">
    <location>
        <begin position="240"/>
        <end position="427"/>
    </location>
</feature>
<proteinExistence type="predicted"/>
<dbReference type="STRING" id="34508.A0A4U5P9X4"/>
<feature type="compositionally biased region" description="Pro residues" evidence="2">
    <location>
        <begin position="197"/>
        <end position="206"/>
    </location>
</feature>
<accession>A0A4U5P9X4</accession>
<gene>
    <name evidence="4" type="ORF">L596_007422</name>
</gene>
<dbReference type="Proteomes" id="UP000298663">
    <property type="component" value="Unassembled WGS sequence"/>
</dbReference>
<dbReference type="Pfam" id="PF24959">
    <property type="entry name" value="FH3_FHOD1-3"/>
    <property type="match status" value="1"/>
</dbReference>
<dbReference type="PANTHER" id="PTHR45920">
    <property type="entry name" value="FORMIN HOMOLOGY 2 DOMAIN CONTAINING, ISOFORM I"/>
    <property type="match status" value="1"/>
</dbReference>
<dbReference type="PROSITE" id="PS51232">
    <property type="entry name" value="GBD_FH3"/>
    <property type="match status" value="1"/>
</dbReference>
<feature type="region of interest" description="Disordered" evidence="2">
    <location>
        <begin position="156"/>
        <end position="214"/>
    </location>
</feature>
<reference evidence="4 5" key="1">
    <citation type="journal article" date="2015" name="Genome Biol.">
        <title>Comparative genomics of Steinernema reveals deeply conserved gene regulatory networks.</title>
        <authorList>
            <person name="Dillman A.R."/>
            <person name="Macchietto M."/>
            <person name="Porter C.F."/>
            <person name="Rogers A."/>
            <person name="Williams B."/>
            <person name="Antoshechkin I."/>
            <person name="Lee M.M."/>
            <person name="Goodwin Z."/>
            <person name="Lu X."/>
            <person name="Lewis E.E."/>
            <person name="Goodrich-Blair H."/>
            <person name="Stock S.P."/>
            <person name="Adams B.J."/>
            <person name="Sternberg P.W."/>
            <person name="Mortazavi A."/>
        </authorList>
    </citation>
    <scope>NUCLEOTIDE SEQUENCE [LARGE SCALE GENOMIC DNA]</scope>
    <source>
        <strain evidence="4 5">ALL</strain>
    </source>
</reference>
<evidence type="ECO:0000259" key="3">
    <source>
        <dbReference type="PROSITE" id="PS51232"/>
    </source>
</evidence>
<reference evidence="4 5" key="2">
    <citation type="journal article" date="2019" name="G3 (Bethesda)">
        <title>Hybrid Assembly of the Genome of the Entomopathogenic Nematode Steinernema carpocapsae Identifies the X-Chromosome.</title>
        <authorList>
            <person name="Serra L."/>
            <person name="Macchietto M."/>
            <person name="Macias-Munoz A."/>
            <person name="McGill C.J."/>
            <person name="Rodriguez I.M."/>
            <person name="Rodriguez B."/>
            <person name="Murad R."/>
            <person name="Mortazavi A."/>
        </authorList>
    </citation>
    <scope>NUCLEOTIDE SEQUENCE [LARGE SCALE GENOMIC DNA]</scope>
    <source>
        <strain evidence="4 5">ALL</strain>
    </source>
</reference>
<feature type="region of interest" description="Disordered" evidence="2">
    <location>
        <begin position="18"/>
        <end position="56"/>
    </location>
</feature>
<dbReference type="OrthoDB" id="5332616at2759"/>
<dbReference type="GO" id="GO:0005737">
    <property type="term" value="C:cytoplasm"/>
    <property type="evidence" value="ECO:0007669"/>
    <property type="project" value="TreeGrafter"/>
</dbReference>
<dbReference type="InterPro" id="IPR016024">
    <property type="entry name" value="ARM-type_fold"/>
</dbReference>
<sequence>MAYRSVYSSYSARLNDLLDSEETPKAALPAPNYSTMPKRPPERAEPSSKSSFSSFATLPKKAPPIPANQDLPVFAPSKKLPIVVKPLRQFQKPTGLVPLIAAPSLKRSNTSVSKPWYSSSVDTCFPSTSVSYTLPRNFHSFDNPFVVEYIDCDVGSPPPPPSSQKPPAKPKRTLSYLTRPSPDPSNIIPPVIVPFDSKPPPTPPPLTSSSSVSLSTIPSFKPSALRSVFDSSPASVYKPSGLPPRPPLPSTLDYAPRFKPIDSTQHQFEPSPPPIPAAPKNLDDFGRRTSLVLRTQPSLRVKAIIDKLKRSNGRDQRRALFTLKDIFQDDKDLVPEFVQSEGLDCLIHLGRSSDQNHQNYILRALGQILLYVDGMNGIIAHNETIQWLYELLDSPVSRQYQLLRALKYRLNVSGTFVRCSFMLLSAI</sequence>
<dbReference type="GO" id="GO:0051015">
    <property type="term" value="F:actin filament binding"/>
    <property type="evidence" value="ECO:0007669"/>
    <property type="project" value="TreeGrafter"/>
</dbReference>
<feature type="region of interest" description="Disordered" evidence="2">
    <location>
        <begin position="234"/>
        <end position="257"/>
    </location>
</feature>
<dbReference type="EMBL" id="AZBU02000002">
    <property type="protein sequence ID" value="TKR92853.1"/>
    <property type="molecule type" value="Genomic_DNA"/>
</dbReference>